<proteinExistence type="predicted"/>
<reference evidence="1" key="1">
    <citation type="submission" date="2020-07" db="EMBL/GenBank/DDBJ databases">
        <title>Huge and variable diversity of episymbiotic CPR bacteria and DPANN archaea in groundwater ecosystems.</title>
        <authorList>
            <person name="He C.Y."/>
            <person name="Keren R."/>
            <person name="Whittaker M."/>
            <person name="Farag I.F."/>
            <person name="Doudna J."/>
            <person name="Cate J.H.D."/>
            <person name="Banfield J.F."/>
        </authorList>
    </citation>
    <scope>NUCLEOTIDE SEQUENCE</scope>
    <source>
        <strain evidence="1">NC_groundwater_928_Pr1_S-0.2um_72_17</strain>
    </source>
</reference>
<dbReference type="InterPro" id="IPR016181">
    <property type="entry name" value="Acyl_CoA_acyltransferase"/>
</dbReference>
<accession>A0A9D6QK81</accession>
<dbReference type="Gene3D" id="3.40.630.30">
    <property type="match status" value="1"/>
</dbReference>
<dbReference type="SUPFAM" id="SSF55729">
    <property type="entry name" value="Acyl-CoA N-acyltransferases (Nat)"/>
    <property type="match status" value="1"/>
</dbReference>
<evidence type="ECO:0000313" key="1">
    <source>
        <dbReference type="EMBL" id="MBI3540035.1"/>
    </source>
</evidence>
<protein>
    <submittedName>
        <fullName evidence="1">Uncharacterized protein</fullName>
    </submittedName>
</protein>
<dbReference type="Proteomes" id="UP000807850">
    <property type="component" value="Unassembled WGS sequence"/>
</dbReference>
<evidence type="ECO:0000313" key="2">
    <source>
        <dbReference type="Proteomes" id="UP000807850"/>
    </source>
</evidence>
<dbReference type="AlphaFoldDB" id="A0A9D6QK81"/>
<organism evidence="1 2">
    <name type="scientific">Eiseniibacteriota bacterium</name>
    <dbReference type="NCBI Taxonomy" id="2212470"/>
    <lineage>
        <taxon>Bacteria</taxon>
        <taxon>Candidatus Eiseniibacteriota</taxon>
    </lineage>
</organism>
<comment type="caution">
    <text evidence="1">The sequence shown here is derived from an EMBL/GenBank/DDBJ whole genome shotgun (WGS) entry which is preliminary data.</text>
</comment>
<dbReference type="EMBL" id="JACQAY010000233">
    <property type="protein sequence ID" value="MBI3540035.1"/>
    <property type="molecule type" value="Genomic_DNA"/>
</dbReference>
<gene>
    <name evidence="1" type="ORF">HY076_07160</name>
</gene>
<sequence>MSAVLWDTREALAPEFERRWAARLALCPHANFMMDLDCLRWDAAQGRHAIAALIDDGVRRAALVLRRERGGFACGQPWRWQVVLEGADPARPVGIDAADATWAVGEARAIAAPQPVRCYLPVAPADGAPAFAAYTTILHSIAHDDDDLLRAMHAAKRRMIRRAEREGYTVSEEHTIEQLRAFAVLAREAATQRGRASEYDPSVVPEPGQAWREWEQPWMWLLLASKDGRVASGLGDGRRPGGMLDGRKAASAPDARRDGAFALLSFEEARRGRDRGHRWINLGGDTVFKREMSGALGHTVVMHCWLAGGAAWGLPDRAEALWRRTRAGAQRVARRVRDRRAAGGTGA</sequence>
<name>A0A9D6QK81_UNCEI</name>